<keyword evidence="2" id="KW-1185">Reference proteome</keyword>
<reference evidence="1" key="1">
    <citation type="submission" date="2022-06" db="EMBL/GenBank/DDBJ databases">
        <title>Phylogenomic reconstructions and comparative analyses of Kickxellomycotina fungi.</title>
        <authorList>
            <person name="Reynolds N.K."/>
            <person name="Stajich J.E."/>
            <person name="Barry K."/>
            <person name="Grigoriev I.V."/>
            <person name="Crous P."/>
            <person name="Smith M.E."/>
        </authorList>
    </citation>
    <scope>NUCLEOTIDE SEQUENCE</scope>
    <source>
        <strain evidence="1">RSA 2271</strain>
    </source>
</reference>
<organism evidence="1 2">
    <name type="scientific">Spiromyces aspiralis</name>
    <dbReference type="NCBI Taxonomy" id="68401"/>
    <lineage>
        <taxon>Eukaryota</taxon>
        <taxon>Fungi</taxon>
        <taxon>Fungi incertae sedis</taxon>
        <taxon>Zoopagomycota</taxon>
        <taxon>Kickxellomycotina</taxon>
        <taxon>Kickxellomycetes</taxon>
        <taxon>Kickxellales</taxon>
        <taxon>Kickxellaceae</taxon>
        <taxon>Spiromyces</taxon>
    </lineage>
</organism>
<dbReference type="EMBL" id="JAMZIH010003523">
    <property type="protein sequence ID" value="KAJ1676771.1"/>
    <property type="molecule type" value="Genomic_DNA"/>
</dbReference>
<keyword evidence="1" id="KW-0808">Transferase</keyword>
<sequence>APKLANRIRRHIAGGLPRGTGDAVEKIGMLRQMIRQMDPEPESSKRRMAWLSQLCEYWPMEQLAKLDQEDYQKLLDAYMENTDPRCVSIGDKADYPAKVAAPITLTAVTVATDAAVSLTDSGCEETLPSTPESASTKEGGGISQNASASSSITTFSTANTNNHTGNNGLGSITLVGAGLGDPDLLTVKAKRALTTADYVISDKLIPSPILELVPESAELYIARKFPGMANAAQHDIINRALEQLRQGKRVVRLKQGDPFVYGRGGEEVLEFRQHGYEPEVVPGLSSALS</sequence>
<evidence type="ECO:0000313" key="2">
    <source>
        <dbReference type="Proteomes" id="UP001145114"/>
    </source>
</evidence>
<feature type="non-terminal residue" evidence="1">
    <location>
        <position position="289"/>
    </location>
</feature>
<keyword evidence="1" id="KW-0489">Methyltransferase</keyword>
<dbReference type="EC" id="2.1.1.107" evidence="1"/>
<protein>
    <submittedName>
        <fullName evidence="1">Uroporphyrin-III C-methyltransferase</fullName>
        <ecNumber evidence="1">2.1.1.107</ecNumber>
    </submittedName>
</protein>
<proteinExistence type="predicted"/>
<evidence type="ECO:0000313" key="1">
    <source>
        <dbReference type="EMBL" id="KAJ1676771.1"/>
    </source>
</evidence>
<gene>
    <name evidence="1" type="primary">MET1_2</name>
    <name evidence="1" type="ORF">EV182_007537</name>
</gene>
<dbReference type="Proteomes" id="UP001145114">
    <property type="component" value="Unassembled WGS sequence"/>
</dbReference>
<comment type="caution">
    <text evidence="1">The sequence shown here is derived from an EMBL/GenBank/DDBJ whole genome shotgun (WGS) entry which is preliminary data.</text>
</comment>
<name>A0ACC1HM72_9FUNG</name>
<feature type="non-terminal residue" evidence="1">
    <location>
        <position position="1"/>
    </location>
</feature>
<accession>A0ACC1HM72</accession>